<name>A0ABS8WUT8_DATST</name>
<keyword evidence="1" id="KW-0175">Coiled coil</keyword>
<sequence length="389" mass="43904">MFNMRDRAKWDAWKAVEASFIILCILLLNYSVKSPFVSPVFSVFSYRDNSSLISWPFSFSSSTSNVKNGSFSFQESGDTNKIDELNVSRLDGNATFSNFSRKGTVLGEKVEISRNTSMRNFSEKVKNESFVVQELGITKKTCQLNGSQINGDIMTYPKFGGKGTALDIQDSTKNKEKYNMTTTYIEDVVGSSGDRKEVAVIEGKGGLSVEQNGVMFQSGGKSLIGSDKDFYGDCDILALSDVNGELQGWQEKNEKSNLLAERGSLSLQLKIIERRLEYLKSRFTGLEEKYSCLEKNKKATILEIHPDHPFAKCQKHIEAPKLTDKVITELENESLEQQVEAEFLLDEIERSRLGIYQVFKALDNESDFVSEDKVENEQICIIFWVISRN</sequence>
<evidence type="ECO:0000256" key="2">
    <source>
        <dbReference type="SAM" id="Phobius"/>
    </source>
</evidence>
<protein>
    <submittedName>
        <fullName evidence="3">Uncharacterized protein</fullName>
    </submittedName>
</protein>
<keyword evidence="2" id="KW-0812">Transmembrane</keyword>
<keyword evidence="4" id="KW-1185">Reference proteome</keyword>
<evidence type="ECO:0000313" key="3">
    <source>
        <dbReference type="EMBL" id="MCE3215968.1"/>
    </source>
</evidence>
<reference evidence="3 4" key="1">
    <citation type="journal article" date="2021" name="BMC Genomics">
        <title>Datura genome reveals duplications of psychoactive alkaloid biosynthetic genes and high mutation rate following tissue culture.</title>
        <authorList>
            <person name="Rajewski A."/>
            <person name="Carter-House D."/>
            <person name="Stajich J."/>
            <person name="Litt A."/>
        </authorList>
    </citation>
    <scope>NUCLEOTIDE SEQUENCE [LARGE SCALE GENOMIC DNA]</scope>
    <source>
        <strain evidence="3">AR-01</strain>
    </source>
</reference>
<dbReference type="PANTHER" id="PTHR32258">
    <property type="entry name" value="PROTEIN NETWORKED 4A"/>
    <property type="match status" value="1"/>
</dbReference>
<gene>
    <name evidence="3" type="ORF">HAX54_004221</name>
</gene>
<proteinExistence type="predicted"/>
<dbReference type="PANTHER" id="PTHR32258:SF6">
    <property type="entry name" value="PROTEIN NETWORKED 1A"/>
    <property type="match status" value="1"/>
</dbReference>
<evidence type="ECO:0000256" key="1">
    <source>
        <dbReference type="SAM" id="Coils"/>
    </source>
</evidence>
<accession>A0ABS8WUT8</accession>
<keyword evidence="2" id="KW-1133">Transmembrane helix</keyword>
<evidence type="ECO:0000313" key="4">
    <source>
        <dbReference type="Proteomes" id="UP000823775"/>
    </source>
</evidence>
<dbReference type="InterPro" id="IPR051861">
    <property type="entry name" value="NET_actin-binding_domain"/>
</dbReference>
<dbReference type="EMBL" id="JACEIK010011925">
    <property type="protein sequence ID" value="MCE3215968.1"/>
    <property type="molecule type" value="Genomic_DNA"/>
</dbReference>
<feature type="coiled-coil region" evidence="1">
    <location>
        <begin position="269"/>
        <end position="296"/>
    </location>
</feature>
<feature type="transmembrane region" description="Helical" evidence="2">
    <location>
        <begin position="12"/>
        <end position="32"/>
    </location>
</feature>
<keyword evidence="2" id="KW-0472">Membrane</keyword>
<dbReference type="Proteomes" id="UP000823775">
    <property type="component" value="Unassembled WGS sequence"/>
</dbReference>
<organism evidence="3 4">
    <name type="scientific">Datura stramonium</name>
    <name type="common">Jimsonweed</name>
    <name type="synonym">Common thornapple</name>
    <dbReference type="NCBI Taxonomy" id="4076"/>
    <lineage>
        <taxon>Eukaryota</taxon>
        <taxon>Viridiplantae</taxon>
        <taxon>Streptophyta</taxon>
        <taxon>Embryophyta</taxon>
        <taxon>Tracheophyta</taxon>
        <taxon>Spermatophyta</taxon>
        <taxon>Magnoliopsida</taxon>
        <taxon>eudicotyledons</taxon>
        <taxon>Gunneridae</taxon>
        <taxon>Pentapetalae</taxon>
        <taxon>asterids</taxon>
        <taxon>lamiids</taxon>
        <taxon>Solanales</taxon>
        <taxon>Solanaceae</taxon>
        <taxon>Solanoideae</taxon>
        <taxon>Datureae</taxon>
        <taxon>Datura</taxon>
    </lineage>
</organism>
<comment type="caution">
    <text evidence="3">The sequence shown here is derived from an EMBL/GenBank/DDBJ whole genome shotgun (WGS) entry which is preliminary data.</text>
</comment>